<evidence type="ECO:0000256" key="2">
    <source>
        <dbReference type="ARBA" id="ARBA00004418"/>
    </source>
</evidence>
<evidence type="ECO:0000256" key="5">
    <source>
        <dbReference type="ARBA" id="ARBA00022764"/>
    </source>
</evidence>
<evidence type="ECO:0000256" key="8">
    <source>
        <dbReference type="ARBA" id="ARBA00023237"/>
    </source>
</evidence>
<name>A0A1B2I6P4_9BACT</name>
<keyword evidence="7 9" id="KW-0472">Membrane</keyword>
<dbReference type="GO" id="GO:0042597">
    <property type="term" value="C:periplasmic space"/>
    <property type="evidence" value="ECO:0007669"/>
    <property type="project" value="UniProtKB-SubCell"/>
</dbReference>
<gene>
    <name evidence="10" type="ORF">BED41_11445</name>
</gene>
<dbReference type="Gene3D" id="3.30.700.10">
    <property type="entry name" value="Glycoprotein, Type 4 Pilin"/>
    <property type="match status" value="1"/>
</dbReference>
<dbReference type="RefSeq" id="WP_066746307.1">
    <property type="nucleotide sequence ID" value="NZ_CP016757.1"/>
</dbReference>
<evidence type="ECO:0000256" key="6">
    <source>
        <dbReference type="ARBA" id="ARBA00022989"/>
    </source>
</evidence>
<dbReference type="GO" id="GO:0015627">
    <property type="term" value="C:type II protein secretion system complex"/>
    <property type="evidence" value="ECO:0007669"/>
    <property type="project" value="InterPro"/>
</dbReference>
<dbReference type="GO" id="GO:0009279">
    <property type="term" value="C:cell outer membrane"/>
    <property type="evidence" value="ECO:0007669"/>
    <property type="project" value="UniProtKB-SubCell"/>
</dbReference>
<dbReference type="InterPro" id="IPR045584">
    <property type="entry name" value="Pilin-like"/>
</dbReference>
<organism evidence="10 11">
    <name type="scientific">Cloacibacillus porcorum</name>
    <dbReference type="NCBI Taxonomy" id="1197717"/>
    <lineage>
        <taxon>Bacteria</taxon>
        <taxon>Thermotogati</taxon>
        <taxon>Synergistota</taxon>
        <taxon>Synergistia</taxon>
        <taxon>Synergistales</taxon>
        <taxon>Synergistaceae</taxon>
        <taxon>Cloacibacillus</taxon>
    </lineage>
</organism>
<feature type="transmembrane region" description="Helical" evidence="9">
    <location>
        <begin position="12"/>
        <end position="32"/>
    </location>
</feature>
<dbReference type="EMBL" id="CP016757">
    <property type="protein sequence ID" value="ANZ45634.1"/>
    <property type="molecule type" value="Genomic_DNA"/>
</dbReference>
<dbReference type="GeneID" id="83058460"/>
<dbReference type="PROSITE" id="PS00409">
    <property type="entry name" value="PROKAR_NTER_METHYL"/>
    <property type="match status" value="1"/>
</dbReference>
<dbReference type="SUPFAM" id="SSF54523">
    <property type="entry name" value="Pili subunits"/>
    <property type="match status" value="1"/>
</dbReference>
<sequence length="108" mass="11470">MKIKKSTGFTLVELLIVIIIIGVLAGGLLLSVGGSDKKAKEAACLGNREAIKAGWSIYKFAHSSNETLQEFINAKYHDQISNKEAACPSGGVYSASDGDNNVECSVHK</sequence>
<evidence type="ECO:0000313" key="11">
    <source>
        <dbReference type="Proteomes" id="UP000093044"/>
    </source>
</evidence>
<keyword evidence="11" id="KW-1185">Reference proteome</keyword>
<dbReference type="KEGG" id="cpor:BED41_11445"/>
<keyword evidence="3" id="KW-0488">Methylation</keyword>
<evidence type="ECO:0000313" key="10">
    <source>
        <dbReference type="EMBL" id="ANZ45634.1"/>
    </source>
</evidence>
<dbReference type="InterPro" id="IPR012902">
    <property type="entry name" value="N_methyl_site"/>
</dbReference>
<evidence type="ECO:0000256" key="9">
    <source>
        <dbReference type="SAM" id="Phobius"/>
    </source>
</evidence>
<evidence type="ECO:0000256" key="7">
    <source>
        <dbReference type="ARBA" id="ARBA00023136"/>
    </source>
</evidence>
<keyword evidence="6 9" id="KW-1133">Transmembrane helix</keyword>
<accession>A0A1B2I6P4</accession>
<evidence type="ECO:0000256" key="3">
    <source>
        <dbReference type="ARBA" id="ARBA00022481"/>
    </source>
</evidence>
<protein>
    <recommendedName>
        <fullName evidence="12">Prepilin-type N-terminal cleavage/methylation domain-containing protein</fullName>
    </recommendedName>
</protein>
<dbReference type="Proteomes" id="UP000093044">
    <property type="component" value="Chromosome"/>
</dbReference>
<evidence type="ECO:0000256" key="1">
    <source>
        <dbReference type="ARBA" id="ARBA00004203"/>
    </source>
</evidence>
<proteinExistence type="predicted"/>
<evidence type="ECO:0008006" key="12">
    <source>
        <dbReference type="Google" id="ProtNLM"/>
    </source>
</evidence>
<keyword evidence="8" id="KW-0998">Cell outer membrane</keyword>
<dbReference type="AlphaFoldDB" id="A0A1B2I6P4"/>
<reference evidence="10" key="1">
    <citation type="submission" date="2016-08" db="EMBL/GenBank/DDBJ databases">
        <title>Complete genome of Cloacibacillus porcorum.</title>
        <authorList>
            <person name="Looft T."/>
            <person name="Bayles D.O."/>
            <person name="Alt D.P."/>
        </authorList>
    </citation>
    <scope>NUCLEOTIDE SEQUENCE [LARGE SCALE GENOMIC DNA]</scope>
    <source>
        <strain evidence="10">CL-84</strain>
    </source>
</reference>
<dbReference type="GO" id="GO:0015628">
    <property type="term" value="P:protein secretion by the type II secretion system"/>
    <property type="evidence" value="ECO:0007669"/>
    <property type="project" value="InterPro"/>
</dbReference>
<keyword evidence="5" id="KW-0574">Periplasm</keyword>
<dbReference type="NCBIfam" id="TIGR02532">
    <property type="entry name" value="IV_pilin_GFxxxE"/>
    <property type="match status" value="1"/>
</dbReference>
<comment type="subcellular location">
    <subcellularLocation>
        <location evidence="1">Cell outer membrane</location>
        <topology evidence="1">Single-pass membrane protein</topology>
    </subcellularLocation>
    <subcellularLocation>
        <location evidence="2">Periplasm</location>
    </subcellularLocation>
</comment>
<evidence type="ECO:0000256" key="4">
    <source>
        <dbReference type="ARBA" id="ARBA00022692"/>
    </source>
</evidence>
<dbReference type="InterPro" id="IPR002416">
    <property type="entry name" value="T2SS_protein-GspH"/>
</dbReference>
<dbReference type="STRING" id="1197717.BED41_11445"/>
<dbReference type="Pfam" id="PF07963">
    <property type="entry name" value="N_methyl"/>
    <property type="match status" value="1"/>
</dbReference>
<dbReference type="PANTHER" id="PTHR30093">
    <property type="entry name" value="GENERAL SECRETION PATHWAY PROTEIN G"/>
    <property type="match status" value="1"/>
</dbReference>
<dbReference type="PRINTS" id="PR00885">
    <property type="entry name" value="BCTERIALGSPH"/>
</dbReference>
<keyword evidence="4 9" id="KW-0812">Transmembrane</keyword>